<dbReference type="InterPro" id="IPR013083">
    <property type="entry name" value="Znf_RING/FYVE/PHD"/>
</dbReference>
<name>A0A7S0H953_9EUKA</name>
<dbReference type="PROSITE" id="PS00108">
    <property type="entry name" value="PROTEIN_KINASE_ST"/>
    <property type="match status" value="1"/>
</dbReference>
<dbReference type="InterPro" id="IPR000719">
    <property type="entry name" value="Prot_kinase_dom"/>
</dbReference>
<dbReference type="GO" id="GO:0005524">
    <property type="term" value="F:ATP binding"/>
    <property type="evidence" value="ECO:0007669"/>
    <property type="project" value="UniProtKB-KW"/>
</dbReference>
<dbReference type="SUPFAM" id="SSF57903">
    <property type="entry name" value="FYVE/PHD zinc finger"/>
    <property type="match status" value="1"/>
</dbReference>
<evidence type="ECO:0000256" key="4">
    <source>
        <dbReference type="ARBA" id="ARBA00022771"/>
    </source>
</evidence>
<dbReference type="Gene3D" id="3.30.40.10">
    <property type="entry name" value="Zinc/RING finger domain, C3HC4 (zinc finger)"/>
    <property type="match status" value="1"/>
</dbReference>
<evidence type="ECO:0000313" key="14">
    <source>
        <dbReference type="EMBL" id="CAD8463318.1"/>
    </source>
</evidence>
<dbReference type="SMART" id="SM00064">
    <property type="entry name" value="FYVE"/>
    <property type="match status" value="1"/>
</dbReference>
<keyword evidence="2" id="KW-0479">Metal-binding</keyword>
<feature type="region of interest" description="Disordered" evidence="10">
    <location>
        <begin position="162"/>
        <end position="184"/>
    </location>
</feature>
<evidence type="ECO:0000256" key="2">
    <source>
        <dbReference type="ARBA" id="ARBA00022723"/>
    </source>
</evidence>
<evidence type="ECO:0000256" key="10">
    <source>
        <dbReference type="SAM" id="MobiDB-lite"/>
    </source>
</evidence>
<dbReference type="InterPro" id="IPR017455">
    <property type="entry name" value="Znf_FYVE-rel"/>
</dbReference>
<evidence type="ECO:0000256" key="9">
    <source>
        <dbReference type="SAM" id="Coils"/>
    </source>
</evidence>
<dbReference type="InterPro" id="IPR016024">
    <property type="entry name" value="ARM-type_fold"/>
</dbReference>
<organism evidence="14">
    <name type="scientific">Amorphochlora amoebiformis</name>
    <dbReference type="NCBI Taxonomy" id="1561963"/>
    <lineage>
        <taxon>Eukaryota</taxon>
        <taxon>Sar</taxon>
        <taxon>Rhizaria</taxon>
        <taxon>Cercozoa</taxon>
        <taxon>Chlorarachniophyceae</taxon>
        <taxon>Amorphochlora</taxon>
    </lineage>
</organism>
<dbReference type="Gene3D" id="1.10.510.10">
    <property type="entry name" value="Transferase(Phosphotransferase) domain 1"/>
    <property type="match status" value="1"/>
</dbReference>
<dbReference type="EMBL" id="HBEM01032609">
    <property type="protein sequence ID" value="CAD8463318.1"/>
    <property type="molecule type" value="Transcribed_RNA"/>
</dbReference>
<dbReference type="Gene3D" id="2.30.29.30">
    <property type="entry name" value="Pleckstrin-homology domain (PH domain)/Phosphotyrosine-binding domain (PTB)"/>
    <property type="match status" value="1"/>
</dbReference>
<dbReference type="PANTHER" id="PTHR44329">
    <property type="entry name" value="SERINE/THREONINE-PROTEIN KINASE TNNI3K-RELATED"/>
    <property type="match status" value="1"/>
</dbReference>
<feature type="domain" description="PH" evidence="11">
    <location>
        <begin position="25"/>
        <end position="228"/>
    </location>
</feature>
<evidence type="ECO:0000259" key="13">
    <source>
        <dbReference type="PROSITE" id="PS50178"/>
    </source>
</evidence>
<evidence type="ECO:0000256" key="6">
    <source>
        <dbReference type="ARBA" id="ARBA00022833"/>
    </source>
</evidence>
<dbReference type="InterPro" id="IPR011993">
    <property type="entry name" value="PH-like_dom_sf"/>
</dbReference>
<dbReference type="PROSITE" id="PS50011">
    <property type="entry name" value="PROTEIN_KINASE_DOM"/>
    <property type="match status" value="1"/>
</dbReference>
<dbReference type="InterPro" id="IPR011011">
    <property type="entry name" value="Znf_FYVE_PHD"/>
</dbReference>
<keyword evidence="7" id="KW-0067">ATP-binding</keyword>
<dbReference type="InterPro" id="IPR051681">
    <property type="entry name" value="Ser/Thr_Kinases-Pseudokinases"/>
</dbReference>
<evidence type="ECO:0000259" key="11">
    <source>
        <dbReference type="PROSITE" id="PS50003"/>
    </source>
</evidence>
<dbReference type="PANTHER" id="PTHR44329:SF288">
    <property type="entry name" value="MITOGEN-ACTIVATED PROTEIN KINASE KINASE KINASE 20"/>
    <property type="match status" value="1"/>
</dbReference>
<feature type="coiled-coil region" evidence="9">
    <location>
        <begin position="729"/>
        <end position="759"/>
    </location>
</feature>
<keyword evidence="1" id="KW-0808">Transferase</keyword>
<evidence type="ECO:0000259" key="12">
    <source>
        <dbReference type="PROSITE" id="PS50011"/>
    </source>
</evidence>
<dbReference type="InterPro" id="IPR008271">
    <property type="entry name" value="Ser/Thr_kinase_AS"/>
</dbReference>
<dbReference type="PROSITE" id="PS50178">
    <property type="entry name" value="ZF_FYVE"/>
    <property type="match status" value="1"/>
</dbReference>
<dbReference type="SMART" id="SM00233">
    <property type="entry name" value="PH"/>
    <property type="match status" value="1"/>
</dbReference>
<reference evidence="14" key="1">
    <citation type="submission" date="2021-01" db="EMBL/GenBank/DDBJ databases">
        <authorList>
            <person name="Corre E."/>
            <person name="Pelletier E."/>
            <person name="Niang G."/>
            <person name="Scheremetjew M."/>
            <person name="Finn R."/>
            <person name="Kale V."/>
            <person name="Holt S."/>
            <person name="Cochrane G."/>
            <person name="Meng A."/>
            <person name="Brown T."/>
            <person name="Cohen L."/>
        </authorList>
    </citation>
    <scope>NUCLEOTIDE SEQUENCE</scope>
    <source>
        <strain evidence="14">CCMP2058</strain>
    </source>
</reference>
<dbReference type="Gene3D" id="3.30.200.20">
    <property type="entry name" value="Phosphorylase Kinase, domain 1"/>
    <property type="match status" value="1"/>
</dbReference>
<dbReference type="InterPro" id="IPR011009">
    <property type="entry name" value="Kinase-like_dom_sf"/>
</dbReference>
<protein>
    <recommendedName>
        <fullName evidence="15">Non-specific serine/threonine protein kinase</fullName>
    </recommendedName>
</protein>
<dbReference type="CDD" id="cd15760">
    <property type="entry name" value="FYVE_scVPS27p_like"/>
    <property type="match status" value="1"/>
</dbReference>
<dbReference type="SUPFAM" id="SSF48371">
    <property type="entry name" value="ARM repeat"/>
    <property type="match status" value="1"/>
</dbReference>
<accession>A0A7S0H953</accession>
<dbReference type="Pfam" id="PF00069">
    <property type="entry name" value="Pkinase"/>
    <property type="match status" value="1"/>
</dbReference>
<keyword evidence="4 8" id="KW-0863">Zinc-finger</keyword>
<evidence type="ECO:0000256" key="1">
    <source>
        <dbReference type="ARBA" id="ARBA00022679"/>
    </source>
</evidence>
<proteinExistence type="predicted"/>
<dbReference type="Gene3D" id="1.25.10.10">
    <property type="entry name" value="Leucine-rich Repeat Variant"/>
    <property type="match status" value="1"/>
</dbReference>
<evidence type="ECO:0000256" key="5">
    <source>
        <dbReference type="ARBA" id="ARBA00022777"/>
    </source>
</evidence>
<dbReference type="CDD" id="cd13999">
    <property type="entry name" value="STKc_MAP3K-like"/>
    <property type="match status" value="1"/>
</dbReference>
<dbReference type="InterPro" id="IPR001849">
    <property type="entry name" value="PH_domain"/>
</dbReference>
<dbReference type="SMART" id="SM00220">
    <property type="entry name" value="S_TKc"/>
    <property type="match status" value="1"/>
</dbReference>
<gene>
    <name evidence="14" type="ORF">LAMO00422_LOCUS22280</name>
</gene>
<keyword evidence="5" id="KW-0418">Kinase</keyword>
<evidence type="ECO:0008006" key="15">
    <source>
        <dbReference type="Google" id="ProtNLM"/>
    </source>
</evidence>
<dbReference type="AlphaFoldDB" id="A0A7S0H953"/>
<keyword evidence="3" id="KW-0547">Nucleotide-binding</keyword>
<dbReference type="SUPFAM" id="SSF56112">
    <property type="entry name" value="Protein kinase-like (PK-like)"/>
    <property type="match status" value="1"/>
</dbReference>
<evidence type="ECO:0000256" key="3">
    <source>
        <dbReference type="ARBA" id="ARBA00022741"/>
    </source>
</evidence>
<keyword evidence="6" id="KW-0862">Zinc</keyword>
<evidence type="ECO:0000256" key="7">
    <source>
        <dbReference type="ARBA" id="ARBA00022840"/>
    </source>
</evidence>
<evidence type="ECO:0000256" key="8">
    <source>
        <dbReference type="PROSITE-ProRule" id="PRU00091"/>
    </source>
</evidence>
<dbReference type="InterPro" id="IPR000306">
    <property type="entry name" value="Znf_FYVE"/>
</dbReference>
<keyword evidence="9" id="KW-0175">Coiled coil</keyword>
<dbReference type="PROSITE" id="PS50003">
    <property type="entry name" value="PH_DOMAIN"/>
    <property type="match status" value="1"/>
</dbReference>
<dbReference type="Pfam" id="PF01363">
    <property type="entry name" value="FYVE"/>
    <property type="match status" value="1"/>
</dbReference>
<dbReference type="SUPFAM" id="SSF50729">
    <property type="entry name" value="PH domain-like"/>
    <property type="match status" value="1"/>
</dbReference>
<sequence>MSTDMKGVAPSMPEIWGNEEDKDHKPIFQGWINKQGGGRNNGYKNWRRRWFVLSCDSMDYYASEAKARCLGSMDITRADLRVFPTESEAKKPDWENKDHCHICTTQFNLTTRRHHCRRCGWSLCQTHSKWNIELPTLGIFVPTRVCQRCYVKARRELREFGIESSSEAPKSPSKEKPLRRASRKTLTLPTVQKRNLFVLKNSNRELWLHTDQSDQMAEWVKAIKKVLQDLRTAEAQKVARHPQWQLDFKKITEMSKITDGAFGIVYKAKLWHTPVAVKILKTDRDSMESLSQGISSSNFDNATTTSPTDKMIVDLKKEIGILSQLRHPNIVLYIGACPKLPNVCIVMEWCARGCLFDMLHNPSFFMDTSLLIRIAHGIAQGMNYLHSLAARIVHRDLKSHNVLLDHNMTAKIADFGLSHMKQRSIARPVVSARGRAKTDTKEMGGIFGTPEWMAPEIMEGLNYNQKVDIYSFGIVLCEMTSREVPFNGQFATNDPLEIIEGVLEDGAIPDIPAWCNTFFQPLIFKCLDRNPSRRPSFQQIIPILHECQAIGRARQMRQFDIPRMRGFLWSSSHKHQLMAAREMEGLLRDEQILRSTSADAKRDRLIALRKSTSAIMSSPPHLLSDKDAMAFIQSLTFLLQSHRDEIQLQCLNTLNALLWASRHDQANQEKDRKAILDQGLRRITRLVAGNNMEVRKAASELVLSLTESEHFNDARFINQLQPESRKIICEILRDDLEHLEREEDRIKRLRNLKQDLLSSFTQNKLQLPISRGKDKKCAVPPPLPPRNVN</sequence>
<dbReference type="InterPro" id="IPR011989">
    <property type="entry name" value="ARM-like"/>
</dbReference>
<feature type="domain" description="Protein kinase" evidence="12">
    <location>
        <begin position="251"/>
        <end position="548"/>
    </location>
</feature>
<dbReference type="GO" id="GO:0004674">
    <property type="term" value="F:protein serine/threonine kinase activity"/>
    <property type="evidence" value="ECO:0007669"/>
    <property type="project" value="TreeGrafter"/>
</dbReference>
<dbReference type="GO" id="GO:0008270">
    <property type="term" value="F:zinc ion binding"/>
    <property type="evidence" value="ECO:0007669"/>
    <property type="project" value="UniProtKB-KW"/>
</dbReference>
<feature type="domain" description="FYVE-type" evidence="13">
    <location>
        <begin position="94"/>
        <end position="154"/>
    </location>
</feature>